<dbReference type="OrthoDB" id="7053758at2"/>
<name>A0A0B1ZLQ2_9SPHN</name>
<dbReference type="STRING" id="1348853.LK12_16695"/>
<evidence type="ECO:0000313" key="1">
    <source>
        <dbReference type="EMBL" id="KHK90269.1"/>
    </source>
</evidence>
<keyword evidence="2" id="KW-1185">Reference proteome</keyword>
<dbReference type="AlphaFoldDB" id="A0A0B1ZLQ2"/>
<reference evidence="1 2" key="1">
    <citation type="submission" date="2014-10" db="EMBL/GenBank/DDBJ databases">
        <title>Genome sequence of Novosphingobium malaysiense MUSC 273(T).</title>
        <authorList>
            <person name="Lee L.-H."/>
        </authorList>
    </citation>
    <scope>NUCLEOTIDE SEQUENCE [LARGE SCALE GENOMIC DNA]</scope>
    <source>
        <strain evidence="1 2">MUSC 273</strain>
    </source>
</reference>
<evidence type="ECO:0008006" key="3">
    <source>
        <dbReference type="Google" id="ProtNLM"/>
    </source>
</evidence>
<comment type="caution">
    <text evidence="1">The sequence shown here is derived from an EMBL/GenBank/DDBJ whole genome shotgun (WGS) entry which is preliminary data.</text>
</comment>
<protein>
    <recommendedName>
        <fullName evidence="3">DUF1214 domain-containing protein</fullName>
    </recommendedName>
</protein>
<proteinExistence type="predicted"/>
<dbReference type="EMBL" id="JTDI01000005">
    <property type="protein sequence ID" value="KHK90269.1"/>
    <property type="molecule type" value="Genomic_DNA"/>
</dbReference>
<dbReference type="Proteomes" id="UP000031057">
    <property type="component" value="Unassembled WGS sequence"/>
</dbReference>
<gene>
    <name evidence="1" type="ORF">LK12_16695</name>
</gene>
<evidence type="ECO:0000313" key="2">
    <source>
        <dbReference type="Proteomes" id="UP000031057"/>
    </source>
</evidence>
<sequence length="428" mass="48036">MTASELAHSAYFLSSRNPVANADQRDLEQVALRLRTHPAVERARKVSGVLWRNVMAWPAAEQMDRFEEAIDEVVFNFVLRAVNSDGHYPRVLRKMQPAHRWFGHDMPGSRWGGDSPDFCYRLIPIEHGGRYLVTATPTCERPPSVTFTLMKNMPSLQTVGLLDSLDLKTESDGRLIITIDERPERVFHNHLQTTPGDMHLLVRDAQGDWLAQTPWALRVEKLDGPQRDPLGDDALAREAARQIMESMYYVYYCTQSGSGQAPNELRAPASSAAFGGMATQWGSKSNVVLAPDEALIVTTTSAGATFRNTSLCDMFFQTVNYWSRTGSLNADQMAADADGRFTYVVAHQDPGVHNWLDTGGRRRTIFGHRWQAFERGKIAETPTISSRLVKFSDLERELDSRVVRIDSAGRKAQIAARMEGFASRFIDD</sequence>
<organism evidence="1 2">
    <name type="scientific">Novosphingobium malaysiense</name>
    <dbReference type="NCBI Taxonomy" id="1348853"/>
    <lineage>
        <taxon>Bacteria</taxon>
        <taxon>Pseudomonadati</taxon>
        <taxon>Pseudomonadota</taxon>
        <taxon>Alphaproteobacteria</taxon>
        <taxon>Sphingomonadales</taxon>
        <taxon>Sphingomonadaceae</taxon>
        <taxon>Novosphingobium</taxon>
    </lineage>
</organism>
<dbReference type="RefSeq" id="WP_039286434.1">
    <property type="nucleotide sequence ID" value="NZ_JTDI01000005.1"/>
</dbReference>
<accession>A0A0B1ZLQ2</accession>